<evidence type="ECO:0000256" key="7">
    <source>
        <dbReference type="SAM" id="Phobius"/>
    </source>
</evidence>
<keyword evidence="5 7" id="KW-1133">Transmembrane helix</keyword>
<feature type="transmembrane region" description="Helical" evidence="7">
    <location>
        <begin position="1104"/>
        <end position="1129"/>
    </location>
</feature>
<dbReference type="InterPro" id="IPR013525">
    <property type="entry name" value="ABC2_TM"/>
</dbReference>
<feature type="transmembrane region" description="Helical" evidence="7">
    <location>
        <begin position="875"/>
        <end position="895"/>
    </location>
</feature>
<keyword evidence="6 7" id="KW-0472">Membrane</keyword>
<feature type="transmembrane region" description="Helical" evidence="7">
    <location>
        <begin position="391"/>
        <end position="412"/>
    </location>
</feature>
<proteinExistence type="predicted"/>
<keyword evidence="2 7" id="KW-0812">Transmembrane</keyword>
<protein>
    <submittedName>
        <fullName evidence="9">ABC transporter, ATP-binding protein</fullName>
    </submittedName>
</protein>
<dbReference type="Proteomes" id="UP000252519">
    <property type="component" value="Unassembled WGS sequence"/>
</dbReference>
<comment type="subcellular location">
    <subcellularLocation>
        <location evidence="1">Membrane</location>
        <topology evidence="1">Multi-pass membrane protein</topology>
    </subcellularLocation>
</comment>
<evidence type="ECO:0000256" key="1">
    <source>
        <dbReference type="ARBA" id="ARBA00004141"/>
    </source>
</evidence>
<feature type="transmembrane region" description="Helical" evidence="7">
    <location>
        <begin position="1203"/>
        <end position="1225"/>
    </location>
</feature>
<keyword evidence="4 9" id="KW-0067">ATP-binding</keyword>
<comment type="caution">
    <text evidence="9">The sequence shown here is derived from an EMBL/GenBank/DDBJ whole genome shotgun (WGS) entry which is preliminary data.</text>
</comment>
<evidence type="ECO:0000256" key="2">
    <source>
        <dbReference type="ARBA" id="ARBA00022692"/>
    </source>
</evidence>
<dbReference type="CDD" id="cd03263">
    <property type="entry name" value="ABC_subfamily_A"/>
    <property type="match status" value="2"/>
</dbReference>
<dbReference type="SMART" id="SM00382">
    <property type="entry name" value="AAA"/>
    <property type="match status" value="2"/>
</dbReference>
<evidence type="ECO:0000313" key="9">
    <source>
        <dbReference type="EMBL" id="RCN50200.1"/>
    </source>
</evidence>
<feature type="transmembrane region" description="Helical" evidence="7">
    <location>
        <begin position="25"/>
        <end position="46"/>
    </location>
</feature>
<dbReference type="PANTHER" id="PTHR19229:SF271">
    <property type="entry name" value="ABC TRANSPORTER CED-7"/>
    <property type="match status" value="1"/>
</dbReference>
<dbReference type="Pfam" id="PF00005">
    <property type="entry name" value="ABC_tran"/>
    <property type="match status" value="2"/>
</dbReference>
<feature type="domain" description="ABC transporter" evidence="8">
    <location>
        <begin position="505"/>
        <end position="735"/>
    </location>
</feature>
<evidence type="ECO:0000256" key="5">
    <source>
        <dbReference type="ARBA" id="ARBA00022989"/>
    </source>
</evidence>
<feature type="transmembrane region" description="Helical" evidence="7">
    <location>
        <begin position="366"/>
        <end position="384"/>
    </location>
</feature>
<organism evidence="9 10">
    <name type="scientific">Ancylostoma caninum</name>
    <name type="common">Dog hookworm</name>
    <dbReference type="NCBI Taxonomy" id="29170"/>
    <lineage>
        <taxon>Eukaryota</taxon>
        <taxon>Metazoa</taxon>
        <taxon>Ecdysozoa</taxon>
        <taxon>Nematoda</taxon>
        <taxon>Chromadorea</taxon>
        <taxon>Rhabditida</taxon>
        <taxon>Rhabditina</taxon>
        <taxon>Rhabditomorpha</taxon>
        <taxon>Strongyloidea</taxon>
        <taxon>Ancylostomatidae</taxon>
        <taxon>Ancylostomatinae</taxon>
        <taxon>Ancylostoma</taxon>
    </lineage>
</organism>
<feature type="domain" description="ABC transporter" evidence="8">
    <location>
        <begin position="1314"/>
        <end position="1538"/>
    </location>
</feature>
<dbReference type="OrthoDB" id="10255969at2759"/>
<keyword evidence="3" id="KW-0547">Nucleotide-binding</keyword>
<dbReference type="Gene3D" id="3.40.50.300">
    <property type="entry name" value="P-loop containing nucleotide triphosphate hydrolases"/>
    <property type="match status" value="2"/>
</dbReference>
<feature type="transmembrane region" description="Helical" evidence="7">
    <location>
        <begin position="334"/>
        <end position="354"/>
    </location>
</feature>
<evidence type="ECO:0000313" key="10">
    <source>
        <dbReference type="Proteomes" id="UP000252519"/>
    </source>
</evidence>
<dbReference type="PROSITE" id="PS00211">
    <property type="entry name" value="ABC_TRANSPORTER_1"/>
    <property type="match status" value="2"/>
</dbReference>
<dbReference type="FunFam" id="3.40.50.300:FF:000933">
    <property type="entry name" value="ABC transporter A family member 7"/>
    <property type="match status" value="1"/>
</dbReference>
<gene>
    <name evidence="9" type="ORF">ANCCAN_03805</name>
</gene>
<feature type="transmembrane region" description="Helical" evidence="7">
    <location>
        <begin position="251"/>
        <end position="276"/>
    </location>
</feature>
<evidence type="ECO:0000256" key="6">
    <source>
        <dbReference type="ARBA" id="ARBA00023136"/>
    </source>
</evidence>
<name>A0A368H4J4_ANCCA</name>
<dbReference type="GO" id="GO:0140359">
    <property type="term" value="F:ABC-type transporter activity"/>
    <property type="evidence" value="ECO:0007669"/>
    <property type="project" value="InterPro"/>
</dbReference>
<feature type="transmembrane region" description="Helical" evidence="7">
    <location>
        <begin position="1170"/>
        <end position="1191"/>
    </location>
</feature>
<dbReference type="InterPro" id="IPR027417">
    <property type="entry name" value="P-loop_NTPase"/>
</dbReference>
<dbReference type="GO" id="GO:0016020">
    <property type="term" value="C:membrane"/>
    <property type="evidence" value="ECO:0007669"/>
    <property type="project" value="UniProtKB-SubCell"/>
</dbReference>
<dbReference type="STRING" id="29170.A0A368H4J4"/>
<dbReference type="FunFam" id="3.40.50.300:FF:001598">
    <property type="entry name" value="ABC transporter ced-7"/>
    <property type="match status" value="1"/>
</dbReference>
<dbReference type="InterPro" id="IPR003439">
    <property type="entry name" value="ABC_transporter-like_ATP-bd"/>
</dbReference>
<feature type="transmembrane region" description="Helical" evidence="7">
    <location>
        <begin position="302"/>
        <end position="322"/>
    </location>
</feature>
<sequence>MLCDCLRQLWLLTRKNLILTKRSKLWTLFELILPILFTLPIIILIVKNGTIQLSPGRAFDAVPLDGGAADVTRAVGFVAAIRTRWCNSREVSLAYYAPATSKEAADKLMSKLAVRFTTTLFTLNIVQFNSEDSMLEQLRFDAPNSTQYRCAINKFAGGVIFDRLNVSENMLDYRILLPTPLTEDPWMLGLEWDDPFGANNDFNKIPGRPPYWSSAFLSFQYAIDSLFIEATSSKASLQTELRLRRMPEPAYSVNSVAAFIGIASYVWGLCAFVLVIHTAREIANERSTVKEFLSVMGLSTPVFYLSHVLYASVKCLIVLLICSVPISTMLGSASVSLFLCLIVLYGISAVLFAALVSSCFKTPNTVLKVIIIVWVVLVAAPLKAPRIDQIFYCTLFSLNPNAAFSYALKSIADYMNRGRELSWWNMFEDGSFHFTCGAAFMMLLCDIVWMSAATLLFDFMLSGEDFALFKLPYGNSYLGASGTRLDDVDGNTETDEGLLRTRAGISVHRLIKVWSSTGERAVDEMSLEAYVGQVTVLLGHNGAGKSTTFSVISGITTATSGSVSIADLDIKKQRSACRKLIGLCPQQNALFDRLTVDEHLWFIHGLKCGSGSYRAEAQQLLNQLKLGDKANELAMNLSGGQKRKLCVSMAVIAGSPVVLLDEPTAGMDPGARRDVEALLEDVKVDRTVLLTTHYMDEAELLGDRVAIMAKGRVYCCGTPQFLKKRFGTGYVMTVVVAENANAQETVSKLALAASKYVEGVSCGNQHGKQFEIILPKEQQESFPQLFEYLENHKEELRISSFGLSLNTLEQVFLKVAEQTDPGAMIDYVDASISRSEELIQAQNVMRLEGCSLLFAQVRALFTKRILYTIRNWPQLITQLILPLGILLLIAYVSGWTRKLNADQERVFSLETFGASRIPVRIVKSSPVTDAYLNLSLSGPGALVTQLGVNDNLTEWIEHLPKQLPAPGLGAVFDESWTEVLYNSRAYHALPSSLNLLDNARLRAESTGGVDSIRVTRKFGNMLIFCVLVNNGVIRTSLHAYTPPVTAASSTSRYVTAGIVDTLLGPVIVLALALLTSTFVMFLVEERVSKFGHQQTLTGISPITFWAASFFYDFLLYGFACACFLAIFFFSGWMHGYLKFIVLLFALYFWSCVPFVYAVSFMFSSPSKANVLLIIWQLVAAFAAMLVIFLLSLPGMIDASLLEFIRSILLCFLPSFAIGNAVMTVGQFSGEKLPPDMLWKWNMLGKNMTFMLIFGCFSSLLFVLFQFKVVRYRWHQIWDLRYGRRSYARVGHDEEDTAVAEERMYVNQSGDDMALEVKDLCKMYGRLRAVDGLTMGVRSRECFGLLGVNGAGKTTTFDILTGQSFATSGTARIDKRDVTEQIPIGYCPQFDALMLDLTGRETLEILACMHGFPKPKELAELVLHAVGMVDHADKLIRYYSGGQRRKISVGLALLAPTRIIILDEPTAGIDPKARREIWEVLSMMRDSSESALLLTSHSMDECEALCSRIAILQKGRMIAIGTSQQLKSRFGNSYTISMVAPRLEVRNEVMEGVQRAFPRAVLKTPKESLTLSLKWQASLIPKSQTDRWSSLFRDVQSLSASLGVVDFCVTQSSLEETFLRLSLENEHENSPFCTANR</sequence>
<evidence type="ECO:0000259" key="8">
    <source>
        <dbReference type="PROSITE" id="PS50893"/>
    </source>
</evidence>
<accession>A0A368H4J4</accession>
<feature type="transmembrane region" description="Helical" evidence="7">
    <location>
        <begin position="1246"/>
        <end position="1266"/>
    </location>
</feature>
<keyword evidence="10" id="KW-1185">Reference proteome</keyword>
<feature type="transmembrane region" description="Helical" evidence="7">
    <location>
        <begin position="432"/>
        <end position="457"/>
    </location>
</feature>
<feature type="transmembrane region" description="Helical" evidence="7">
    <location>
        <begin position="1061"/>
        <end position="1083"/>
    </location>
</feature>
<feature type="transmembrane region" description="Helical" evidence="7">
    <location>
        <begin position="1135"/>
        <end position="1158"/>
    </location>
</feature>
<dbReference type="SUPFAM" id="SSF52540">
    <property type="entry name" value="P-loop containing nucleoside triphosphate hydrolases"/>
    <property type="match status" value="2"/>
</dbReference>
<dbReference type="EMBL" id="JOJR01000026">
    <property type="protein sequence ID" value="RCN50200.1"/>
    <property type="molecule type" value="Genomic_DNA"/>
</dbReference>
<evidence type="ECO:0000256" key="4">
    <source>
        <dbReference type="ARBA" id="ARBA00022840"/>
    </source>
</evidence>
<dbReference type="Pfam" id="PF12698">
    <property type="entry name" value="ABC2_membrane_3"/>
    <property type="match status" value="2"/>
</dbReference>
<dbReference type="PROSITE" id="PS50893">
    <property type="entry name" value="ABC_TRANSPORTER_2"/>
    <property type="match status" value="2"/>
</dbReference>
<dbReference type="GO" id="GO:0016887">
    <property type="term" value="F:ATP hydrolysis activity"/>
    <property type="evidence" value="ECO:0007669"/>
    <property type="project" value="InterPro"/>
</dbReference>
<reference evidence="9 10" key="1">
    <citation type="submission" date="2014-10" db="EMBL/GenBank/DDBJ databases">
        <title>Draft genome of the hookworm Ancylostoma caninum.</title>
        <authorList>
            <person name="Mitreva M."/>
        </authorList>
    </citation>
    <scope>NUCLEOTIDE SEQUENCE [LARGE SCALE GENOMIC DNA]</scope>
    <source>
        <strain evidence="9 10">Baltimore</strain>
    </source>
</reference>
<dbReference type="InterPro" id="IPR003593">
    <property type="entry name" value="AAA+_ATPase"/>
</dbReference>
<dbReference type="PANTHER" id="PTHR19229">
    <property type="entry name" value="ATP-BINDING CASSETTE TRANSPORTER SUBFAMILY A ABCA"/>
    <property type="match status" value="1"/>
</dbReference>
<dbReference type="GO" id="GO:0005319">
    <property type="term" value="F:lipid transporter activity"/>
    <property type="evidence" value="ECO:0007669"/>
    <property type="project" value="TreeGrafter"/>
</dbReference>
<dbReference type="InterPro" id="IPR026082">
    <property type="entry name" value="ABCA"/>
</dbReference>
<evidence type="ECO:0000256" key="3">
    <source>
        <dbReference type="ARBA" id="ARBA00022741"/>
    </source>
</evidence>
<dbReference type="InterPro" id="IPR017871">
    <property type="entry name" value="ABC_transporter-like_CS"/>
</dbReference>
<dbReference type="GO" id="GO:0005524">
    <property type="term" value="F:ATP binding"/>
    <property type="evidence" value="ECO:0007669"/>
    <property type="project" value="UniProtKB-KW"/>
</dbReference>